<comment type="caution">
    <text evidence="2">The sequence shown here is derived from an EMBL/GenBank/DDBJ whole genome shotgun (WGS) entry which is preliminary data.</text>
</comment>
<keyword evidence="3" id="KW-1185">Reference proteome</keyword>
<feature type="region of interest" description="Disordered" evidence="1">
    <location>
        <begin position="428"/>
        <end position="486"/>
    </location>
</feature>
<feature type="region of interest" description="Disordered" evidence="1">
    <location>
        <begin position="344"/>
        <end position="389"/>
    </location>
</feature>
<dbReference type="OrthoDB" id="3786931at2759"/>
<protein>
    <submittedName>
        <fullName evidence="2">Uncharacterized protein</fullName>
    </submittedName>
</protein>
<feature type="compositionally biased region" description="Polar residues" evidence="1">
    <location>
        <begin position="294"/>
        <end position="304"/>
    </location>
</feature>
<gene>
    <name evidence="2" type="ORF">BDV95DRAFT_592226</name>
</gene>
<evidence type="ECO:0000313" key="3">
    <source>
        <dbReference type="Proteomes" id="UP000481861"/>
    </source>
</evidence>
<proteinExistence type="predicted"/>
<feature type="region of interest" description="Disordered" evidence="1">
    <location>
        <begin position="284"/>
        <end position="306"/>
    </location>
</feature>
<name>A0A7C8MBK6_9PLEO</name>
<feature type="compositionally biased region" description="Pro residues" evidence="1">
    <location>
        <begin position="347"/>
        <end position="364"/>
    </location>
</feature>
<feature type="compositionally biased region" description="Polar residues" evidence="1">
    <location>
        <begin position="431"/>
        <end position="467"/>
    </location>
</feature>
<evidence type="ECO:0000313" key="2">
    <source>
        <dbReference type="EMBL" id="KAF2874096.1"/>
    </source>
</evidence>
<evidence type="ECO:0000256" key="1">
    <source>
        <dbReference type="SAM" id="MobiDB-lite"/>
    </source>
</evidence>
<sequence length="595" mass="65784">MPSAALGALYPNIGTAGRSDKPLYHNLQKHDMKALVRILSNWPARATAKDMDKYWSDTTSKITNLSSQFRSSTHHHLLVAKYKDKHPSSASSTANPLCAHHAGLNPDLINSIWTTLHHDLDTNLGPFLYPIILHNFLLPTQEQRIRQLEPLLQMWHRGFTLAGSTPPGRDPIITPGTTDRHGVFTPKWTYQTDQCAACMLARIGSDRDVLFAIFAAMVGRYKRRSIGPRGDIRSKRVRLLRCWIKLFDGGERIAGEAWDVGEEMKRVRKAWKVHRRQGRGQERGFYGNVIGSETPVSRPSTADESTGLFPPVSTPLSENAFVSPGAAPRSIGAPSVHSSWGVHYDMPNPPSPTPTPTPELPPRLMPTSTLPRSSSLYSRTTAQPPLTRSSSLYSRTTQFLPVSRSPPPTLHPGPATTTYTSLVKNPFAPSIRSQHGSIHQANSSASRPSSLAWTLESSQSDTTSVTRGSLMPPSLRTSNTEREEARERSLAVPAQAQLPAPGVASIYRAFDEEKEDWDEIDDDDDAESVSRTPIPVTVAVPATIRADGRHGDRGRERSVATLVRRDGVADLVAGRDEGTEAWRRRTDRTQWSAFY</sequence>
<reference evidence="2 3" key="1">
    <citation type="submission" date="2020-01" db="EMBL/GenBank/DDBJ databases">
        <authorList>
            <consortium name="DOE Joint Genome Institute"/>
            <person name="Haridas S."/>
            <person name="Albert R."/>
            <person name="Binder M."/>
            <person name="Bloem J."/>
            <person name="Labutti K."/>
            <person name="Salamov A."/>
            <person name="Andreopoulos B."/>
            <person name="Baker S.E."/>
            <person name="Barry K."/>
            <person name="Bills G."/>
            <person name="Bluhm B.H."/>
            <person name="Cannon C."/>
            <person name="Castanera R."/>
            <person name="Culley D.E."/>
            <person name="Daum C."/>
            <person name="Ezra D."/>
            <person name="Gonzalez J.B."/>
            <person name="Henrissat B."/>
            <person name="Kuo A."/>
            <person name="Liang C."/>
            <person name="Lipzen A."/>
            <person name="Lutzoni F."/>
            <person name="Magnuson J."/>
            <person name="Mondo S."/>
            <person name="Nolan M."/>
            <person name="Ohm R."/>
            <person name="Pangilinan J."/>
            <person name="Park H.-J.H."/>
            <person name="Ramirez L."/>
            <person name="Alfaro M."/>
            <person name="Sun H."/>
            <person name="Tritt A."/>
            <person name="Yoshinaga Y."/>
            <person name="Zwiers L.-H.L."/>
            <person name="Turgeon B.G."/>
            <person name="Goodwin S.B."/>
            <person name="Spatafora J.W."/>
            <person name="Crous P.W."/>
            <person name="Grigoriev I.V."/>
        </authorList>
    </citation>
    <scope>NUCLEOTIDE SEQUENCE [LARGE SCALE GENOMIC DNA]</scope>
    <source>
        <strain evidence="2 3">CBS 611.86</strain>
    </source>
</reference>
<feature type="compositionally biased region" description="Polar residues" evidence="1">
    <location>
        <begin position="368"/>
        <end position="384"/>
    </location>
</feature>
<dbReference type="Proteomes" id="UP000481861">
    <property type="component" value="Unassembled WGS sequence"/>
</dbReference>
<dbReference type="AlphaFoldDB" id="A0A7C8MBK6"/>
<organism evidence="2 3">
    <name type="scientific">Massariosphaeria phaeospora</name>
    <dbReference type="NCBI Taxonomy" id="100035"/>
    <lineage>
        <taxon>Eukaryota</taxon>
        <taxon>Fungi</taxon>
        <taxon>Dikarya</taxon>
        <taxon>Ascomycota</taxon>
        <taxon>Pezizomycotina</taxon>
        <taxon>Dothideomycetes</taxon>
        <taxon>Pleosporomycetidae</taxon>
        <taxon>Pleosporales</taxon>
        <taxon>Pleosporales incertae sedis</taxon>
        <taxon>Massariosphaeria</taxon>
    </lineage>
</organism>
<accession>A0A7C8MBK6</accession>
<dbReference type="EMBL" id="JAADJZ010000006">
    <property type="protein sequence ID" value="KAF2874096.1"/>
    <property type="molecule type" value="Genomic_DNA"/>
</dbReference>